<comment type="caution">
    <text evidence="1">The sequence shown here is derived from an EMBL/GenBank/DDBJ whole genome shotgun (WGS) entry which is preliminary data.</text>
</comment>
<dbReference type="AlphaFoldDB" id="A0A917D6D2"/>
<sequence>MLHKKGYNEERYRHFILLWCAPIFHKENQKGIRVLIKLETTFKNSCTFCYTYWDKKVIQIVRRDS</sequence>
<name>A0A917D6D2_9BACI</name>
<evidence type="ECO:0000313" key="2">
    <source>
        <dbReference type="Proteomes" id="UP000616608"/>
    </source>
</evidence>
<reference evidence="1" key="1">
    <citation type="journal article" date="2014" name="Int. J. Syst. Evol. Microbiol.">
        <title>Complete genome sequence of Corynebacterium casei LMG S-19264T (=DSM 44701T), isolated from a smear-ripened cheese.</title>
        <authorList>
            <consortium name="US DOE Joint Genome Institute (JGI-PGF)"/>
            <person name="Walter F."/>
            <person name="Albersmeier A."/>
            <person name="Kalinowski J."/>
            <person name="Ruckert C."/>
        </authorList>
    </citation>
    <scope>NUCLEOTIDE SEQUENCE</scope>
    <source>
        <strain evidence="1">CGMCC 1.15760</strain>
    </source>
</reference>
<evidence type="ECO:0000313" key="1">
    <source>
        <dbReference type="EMBL" id="GGG12528.1"/>
    </source>
</evidence>
<dbReference type="EMBL" id="BMJT01000001">
    <property type="protein sequence ID" value="GGG12528.1"/>
    <property type="molecule type" value="Genomic_DNA"/>
</dbReference>
<protein>
    <submittedName>
        <fullName evidence="1">Uncharacterized protein</fullName>
    </submittedName>
</protein>
<gene>
    <name evidence="1" type="ORF">GCM10007425_03620</name>
</gene>
<dbReference type="Proteomes" id="UP000616608">
    <property type="component" value="Unassembled WGS sequence"/>
</dbReference>
<organism evidence="1 2">
    <name type="scientific">Lysinibacillus alkalisoli</name>
    <dbReference type="NCBI Taxonomy" id="1911548"/>
    <lineage>
        <taxon>Bacteria</taxon>
        <taxon>Bacillati</taxon>
        <taxon>Bacillota</taxon>
        <taxon>Bacilli</taxon>
        <taxon>Bacillales</taxon>
        <taxon>Bacillaceae</taxon>
        <taxon>Lysinibacillus</taxon>
    </lineage>
</organism>
<proteinExistence type="predicted"/>
<reference evidence="1" key="2">
    <citation type="submission" date="2020-09" db="EMBL/GenBank/DDBJ databases">
        <authorList>
            <person name="Sun Q."/>
            <person name="Zhou Y."/>
        </authorList>
    </citation>
    <scope>NUCLEOTIDE SEQUENCE</scope>
    <source>
        <strain evidence="1">CGMCC 1.15760</strain>
    </source>
</reference>
<keyword evidence="2" id="KW-1185">Reference proteome</keyword>
<accession>A0A917D6D2</accession>